<gene>
    <name evidence="3" type="ORF">GGQ96_003475</name>
</gene>
<feature type="signal peptide" evidence="2">
    <location>
        <begin position="1"/>
        <end position="21"/>
    </location>
</feature>
<name>A0A7W7EZ35_9SPHN</name>
<evidence type="ECO:0000256" key="2">
    <source>
        <dbReference type="SAM" id="SignalP"/>
    </source>
</evidence>
<keyword evidence="4" id="KW-1185">Reference proteome</keyword>
<dbReference type="EMBL" id="JACHNY010000009">
    <property type="protein sequence ID" value="MBB4619322.1"/>
    <property type="molecule type" value="Genomic_DNA"/>
</dbReference>
<feature type="chain" id="PRO_5030627618" evidence="2">
    <location>
        <begin position="22"/>
        <end position="174"/>
    </location>
</feature>
<dbReference type="Proteomes" id="UP000574769">
    <property type="component" value="Unassembled WGS sequence"/>
</dbReference>
<feature type="region of interest" description="Disordered" evidence="1">
    <location>
        <begin position="20"/>
        <end position="40"/>
    </location>
</feature>
<comment type="caution">
    <text evidence="3">The sequence shown here is derived from an EMBL/GenBank/DDBJ whole genome shotgun (WGS) entry which is preliminary data.</text>
</comment>
<feature type="compositionally biased region" description="Polar residues" evidence="1">
    <location>
        <begin position="20"/>
        <end position="32"/>
    </location>
</feature>
<reference evidence="3 4" key="1">
    <citation type="submission" date="2020-08" db="EMBL/GenBank/DDBJ databases">
        <title>Genomic Encyclopedia of Type Strains, Phase IV (KMG-IV): sequencing the most valuable type-strain genomes for metagenomic binning, comparative biology and taxonomic classification.</title>
        <authorList>
            <person name="Goeker M."/>
        </authorList>
    </citation>
    <scope>NUCLEOTIDE SEQUENCE [LARGE SCALE GENOMIC DNA]</scope>
    <source>
        <strain evidence="3 4">DSM 15867</strain>
    </source>
</reference>
<evidence type="ECO:0000256" key="1">
    <source>
        <dbReference type="SAM" id="MobiDB-lite"/>
    </source>
</evidence>
<sequence>MRTMMLALLAPGLMLAGPSVAQTTPQASTPSAPVNRPTELDAEPRAALPGLERPRKVTTQAGVGRGAPVNGVLILYGNEQCPTNAAGDEIVVCERRSAEEQFRIPKEVRNFEVTPENRSWAAKAQGVLSDGVGVNSIGSCSAVGPGGGSGCFAQRVRETRAVNEANAAENRRVP</sequence>
<organism evidence="3 4">
    <name type="scientific">Sphingomonas abaci</name>
    <dbReference type="NCBI Taxonomy" id="237611"/>
    <lineage>
        <taxon>Bacteria</taxon>
        <taxon>Pseudomonadati</taxon>
        <taxon>Pseudomonadota</taxon>
        <taxon>Alphaproteobacteria</taxon>
        <taxon>Sphingomonadales</taxon>
        <taxon>Sphingomonadaceae</taxon>
        <taxon>Sphingomonas</taxon>
    </lineage>
</organism>
<proteinExistence type="predicted"/>
<evidence type="ECO:0000313" key="3">
    <source>
        <dbReference type="EMBL" id="MBB4619322.1"/>
    </source>
</evidence>
<dbReference type="RefSeq" id="WP_246360689.1">
    <property type="nucleotide sequence ID" value="NZ_JACHNY010000009.1"/>
</dbReference>
<dbReference type="AlphaFoldDB" id="A0A7W7EZ35"/>
<evidence type="ECO:0000313" key="4">
    <source>
        <dbReference type="Proteomes" id="UP000574769"/>
    </source>
</evidence>
<keyword evidence="2" id="KW-0732">Signal</keyword>
<protein>
    <submittedName>
        <fullName evidence="3">Uncharacterized protein</fullName>
    </submittedName>
</protein>
<accession>A0A7W7EZ35</accession>